<feature type="domain" description="UspA" evidence="2">
    <location>
        <begin position="150"/>
        <end position="285"/>
    </location>
</feature>
<name>A0A0U3L5Z7_STRGL</name>
<evidence type="ECO:0000256" key="1">
    <source>
        <dbReference type="ARBA" id="ARBA00008791"/>
    </source>
</evidence>
<evidence type="ECO:0000313" key="4">
    <source>
        <dbReference type="Proteomes" id="UP000064183"/>
    </source>
</evidence>
<protein>
    <submittedName>
        <fullName evidence="3">Universal stress protein UspA</fullName>
    </submittedName>
</protein>
<sequence length="287" mass="30842">MTAQVTVGLDGSDESLAAARWAATQAVLREVPLRLVHVEEWPSMPEVPMAYARTLAHDEQTERLMQEVTDRVFKHHPDLEVITEHAHGRAAEELTAAANEADLTVLGSRGLGGVRGFLVGSVSLAVVGVARQPVVLVRATDDREAPEGGIVVGVDIHRQCEALLAFSFSEAARKCTPLRFLHSWALPAAYGNASTMDPGIREELGSHLLGGPDDLLEPWRKRYPDVEVEAKSVLGSPAYRLVEAAQTAQLVIVGRRSRSAPLGPHLGHVAHAVIHHSPAPVAIVPMA</sequence>
<organism evidence="3 4">
    <name type="scientific">Streptomyces globisporus C-1027</name>
    <dbReference type="NCBI Taxonomy" id="1172567"/>
    <lineage>
        <taxon>Bacteria</taxon>
        <taxon>Bacillati</taxon>
        <taxon>Actinomycetota</taxon>
        <taxon>Actinomycetes</taxon>
        <taxon>Kitasatosporales</taxon>
        <taxon>Streptomycetaceae</taxon>
        <taxon>Streptomyces</taxon>
    </lineage>
</organism>
<proteinExistence type="inferred from homology"/>
<dbReference type="PANTHER" id="PTHR46268">
    <property type="entry name" value="STRESS RESPONSE PROTEIN NHAX"/>
    <property type="match status" value="1"/>
</dbReference>
<gene>
    <name evidence="3" type="ORF">WQO_00120</name>
</gene>
<feature type="domain" description="UspA" evidence="2">
    <location>
        <begin position="3"/>
        <end position="138"/>
    </location>
</feature>
<dbReference type="PRINTS" id="PR01438">
    <property type="entry name" value="UNVRSLSTRESS"/>
</dbReference>
<dbReference type="SUPFAM" id="SSF52402">
    <property type="entry name" value="Adenine nucleotide alpha hydrolases-like"/>
    <property type="match status" value="2"/>
</dbReference>
<dbReference type="Pfam" id="PF00582">
    <property type="entry name" value="Usp"/>
    <property type="match status" value="2"/>
</dbReference>
<evidence type="ECO:0000313" key="3">
    <source>
        <dbReference type="EMBL" id="ALU91916.1"/>
    </source>
</evidence>
<dbReference type="Proteomes" id="UP000064183">
    <property type="component" value="Chromosome"/>
</dbReference>
<evidence type="ECO:0000259" key="2">
    <source>
        <dbReference type="Pfam" id="PF00582"/>
    </source>
</evidence>
<dbReference type="GeneID" id="27780686"/>
<dbReference type="AlphaFoldDB" id="A0A0U3L5Z7"/>
<dbReference type="EMBL" id="CP013738">
    <property type="protein sequence ID" value="ALU91916.1"/>
    <property type="molecule type" value="Genomic_DNA"/>
</dbReference>
<dbReference type="InterPro" id="IPR014729">
    <property type="entry name" value="Rossmann-like_a/b/a_fold"/>
</dbReference>
<dbReference type="KEGG" id="sgb:WQO_00120"/>
<reference evidence="3 4" key="1">
    <citation type="journal article" date="2012" name="J. Bacteriol.">
        <title>Draft genome sequence of Streptomyces globisporus C-1027, which produces an antitumor antibiotic consisting of a nine-membered enediyne with a chromoprotein.</title>
        <authorList>
            <person name="Wang L."/>
            <person name="Wang S."/>
            <person name="He Q."/>
            <person name="Yu T."/>
            <person name="Li Q."/>
            <person name="Hong B."/>
        </authorList>
    </citation>
    <scope>NUCLEOTIDE SEQUENCE [LARGE SCALE GENOMIC DNA]</scope>
    <source>
        <strain evidence="3 4">C-1027</strain>
    </source>
</reference>
<dbReference type="STRING" id="1172567.WQO_00120"/>
<comment type="similarity">
    <text evidence="1">Belongs to the universal stress protein A family.</text>
</comment>
<dbReference type="InterPro" id="IPR006015">
    <property type="entry name" value="Universal_stress_UspA"/>
</dbReference>
<accession>A0A0U3L5Z7</accession>
<dbReference type="InterPro" id="IPR006016">
    <property type="entry name" value="UspA"/>
</dbReference>
<dbReference type="PANTHER" id="PTHR46268:SF6">
    <property type="entry name" value="UNIVERSAL STRESS PROTEIN UP12"/>
    <property type="match status" value="1"/>
</dbReference>
<dbReference type="Gene3D" id="3.40.50.620">
    <property type="entry name" value="HUPs"/>
    <property type="match status" value="2"/>
</dbReference>
<dbReference type="RefSeq" id="WP_010063884.1">
    <property type="nucleotide sequence ID" value="NZ_CP013738.1"/>
</dbReference>